<dbReference type="PROSITE" id="PS01124">
    <property type="entry name" value="HTH_ARAC_FAMILY_2"/>
    <property type="match status" value="1"/>
</dbReference>
<comment type="caution">
    <text evidence="5">The sequence shown here is derived from an EMBL/GenBank/DDBJ whole genome shotgun (WGS) entry which is preliminary data.</text>
</comment>
<dbReference type="PANTHER" id="PTHR43280:SF30">
    <property type="entry name" value="MMSAB OPERON REGULATORY PROTEIN"/>
    <property type="match status" value="1"/>
</dbReference>
<evidence type="ECO:0000313" key="5">
    <source>
        <dbReference type="EMBL" id="NGZ73770.1"/>
    </source>
</evidence>
<dbReference type="SUPFAM" id="SSF51215">
    <property type="entry name" value="Regulatory protein AraC"/>
    <property type="match status" value="1"/>
</dbReference>
<dbReference type="InterPro" id="IPR037923">
    <property type="entry name" value="HTH-like"/>
</dbReference>
<dbReference type="Pfam" id="PF12833">
    <property type="entry name" value="HTH_18"/>
    <property type="match status" value="1"/>
</dbReference>
<dbReference type="Gene3D" id="1.10.10.60">
    <property type="entry name" value="Homeodomain-like"/>
    <property type="match status" value="2"/>
</dbReference>
<dbReference type="InterPro" id="IPR003313">
    <property type="entry name" value="AraC-bd"/>
</dbReference>
<reference evidence="5 6" key="1">
    <citation type="submission" date="2020-01" db="EMBL/GenBank/DDBJ databases">
        <title>Polyphasic characterisation and genomic insights into a novel alkali tolerant bacterium VR-M41.</title>
        <authorList>
            <person name="Vemuluri V.R."/>
        </authorList>
    </citation>
    <scope>NUCLEOTIDE SEQUENCE [LARGE SCALE GENOMIC DNA]</scope>
    <source>
        <strain evidence="5 6">VR-M41</strain>
    </source>
</reference>
<dbReference type="InterPro" id="IPR018062">
    <property type="entry name" value="HTH_AraC-typ_CS"/>
</dbReference>
<evidence type="ECO:0000256" key="2">
    <source>
        <dbReference type="ARBA" id="ARBA00023125"/>
    </source>
</evidence>
<dbReference type="InterPro" id="IPR009057">
    <property type="entry name" value="Homeodomain-like_sf"/>
</dbReference>
<keyword evidence="2" id="KW-0238">DNA-binding</keyword>
<dbReference type="Pfam" id="PF02311">
    <property type="entry name" value="AraC_binding"/>
    <property type="match status" value="1"/>
</dbReference>
<dbReference type="EMBL" id="JAAFGS010000001">
    <property type="protein sequence ID" value="NGZ73770.1"/>
    <property type="molecule type" value="Genomic_DNA"/>
</dbReference>
<keyword evidence="1" id="KW-0805">Transcription regulation</keyword>
<evidence type="ECO:0000259" key="4">
    <source>
        <dbReference type="PROSITE" id="PS01124"/>
    </source>
</evidence>
<evidence type="ECO:0000313" key="6">
    <source>
        <dbReference type="Proteomes" id="UP000800303"/>
    </source>
</evidence>
<sequence>MIAYELSVDTPVELAITGKFVAPDANWIHLSRTLVDYELMVVTEGVLYLAGGSQRFTVSQGEYLLLPPSTEQYGYQVSACSFYWLHFSVKDQTIVTVDAAAGLPDKREQKIVLPRYGKLKSLEKMVVMMKQLQDSVRSYDTSALNNYMSTVILCELYNQLFHTDSVAVKKTRQEQLYHDIVDYIKWSRGEPIKVSQIAETFGYNEKYLSHLFSSISGVSLKQYILQQKMELAKYLLTDTNQNISEVSVQLGYTDSHNFMKAFKKIVGLTPSDFRNAYAKRLLFYE</sequence>
<dbReference type="SMART" id="SM00342">
    <property type="entry name" value="HTH_ARAC"/>
    <property type="match status" value="1"/>
</dbReference>
<evidence type="ECO:0000256" key="3">
    <source>
        <dbReference type="ARBA" id="ARBA00023163"/>
    </source>
</evidence>
<evidence type="ECO:0000256" key="1">
    <source>
        <dbReference type="ARBA" id="ARBA00023015"/>
    </source>
</evidence>
<feature type="domain" description="HTH araC/xylS-type" evidence="4">
    <location>
        <begin position="178"/>
        <end position="276"/>
    </location>
</feature>
<name>A0ABX0F1M2_9BACL</name>
<proteinExistence type="predicted"/>
<dbReference type="Proteomes" id="UP000800303">
    <property type="component" value="Unassembled WGS sequence"/>
</dbReference>
<accession>A0ABX0F1M2</accession>
<dbReference type="PANTHER" id="PTHR43280">
    <property type="entry name" value="ARAC-FAMILY TRANSCRIPTIONAL REGULATOR"/>
    <property type="match status" value="1"/>
</dbReference>
<keyword evidence="6" id="KW-1185">Reference proteome</keyword>
<dbReference type="SUPFAM" id="SSF46689">
    <property type="entry name" value="Homeodomain-like"/>
    <property type="match status" value="2"/>
</dbReference>
<protein>
    <submittedName>
        <fullName evidence="5">AraC family transcriptional regulator</fullName>
    </submittedName>
</protein>
<gene>
    <name evidence="5" type="ORF">GYN08_00465</name>
</gene>
<dbReference type="RefSeq" id="WP_166271467.1">
    <property type="nucleotide sequence ID" value="NZ_JAAFGS010000001.1"/>
</dbReference>
<dbReference type="PRINTS" id="PR00032">
    <property type="entry name" value="HTHARAC"/>
</dbReference>
<dbReference type="InterPro" id="IPR018060">
    <property type="entry name" value="HTH_AraC"/>
</dbReference>
<dbReference type="PROSITE" id="PS00041">
    <property type="entry name" value="HTH_ARAC_FAMILY_1"/>
    <property type="match status" value="1"/>
</dbReference>
<keyword evidence="3" id="KW-0804">Transcription</keyword>
<organism evidence="5 6">
    <name type="scientific">Saccharibacillus alkalitolerans</name>
    <dbReference type="NCBI Taxonomy" id="2705290"/>
    <lineage>
        <taxon>Bacteria</taxon>
        <taxon>Bacillati</taxon>
        <taxon>Bacillota</taxon>
        <taxon>Bacilli</taxon>
        <taxon>Bacillales</taxon>
        <taxon>Paenibacillaceae</taxon>
        <taxon>Saccharibacillus</taxon>
    </lineage>
</organism>
<dbReference type="InterPro" id="IPR020449">
    <property type="entry name" value="Tscrpt_reg_AraC-type_HTH"/>
</dbReference>